<dbReference type="RefSeq" id="WP_312898134.1">
    <property type="nucleotide sequence ID" value="NZ_BAAALP010000001.1"/>
</dbReference>
<feature type="compositionally biased region" description="Low complexity" evidence="3">
    <location>
        <begin position="11"/>
        <end position="21"/>
    </location>
</feature>
<dbReference type="SUPFAM" id="SSF46689">
    <property type="entry name" value="Homeodomain-like"/>
    <property type="match status" value="1"/>
</dbReference>
<evidence type="ECO:0000259" key="4">
    <source>
        <dbReference type="PROSITE" id="PS50977"/>
    </source>
</evidence>
<dbReference type="InterPro" id="IPR036271">
    <property type="entry name" value="Tet_transcr_reg_TetR-rel_C_sf"/>
</dbReference>
<dbReference type="PANTHER" id="PTHR30055:SF235">
    <property type="entry name" value="TRANSCRIPTIONAL REGULATORY PROTEIN"/>
    <property type="match status" value="1"/>
</dbReference>
<keyword evidence="1 2" id="KW-0238">DNA-binding</keyword>
<comment type="caution">
    <text evidence="5">The sequence shown here is derived from an EMBL/GenBank/DDBJ whole genome shotgun (WGS) entry which is preliminary data.</text>
</comment>
<dbReference type="EMBL" id="JACJIA010000008">
    <property type="protein sequence ID" value="MBA8954086.1"/>
    <property type="molecule type" value="Genomic_DNA"/>
</dbReference>
<name>A0A7W3QP00_ACTNM</name>
<organism evidence="5 6">
    <name type="scientific">Actinomadura namibiensis</name>
    <dbReference type="NCBI Taxonomy" id="182080"/>
    <lineage>
        <taxon>Bacteria</taxon>
        <taxon>Bacillati</taxon>
        <taxon>Actinomycetota</taxon>
        <taxon>Actinomycetes</taxon>
        <taxon>Streptosporangiales</taxon>
        <taxon>Thermomonosporaceae</taxon>
        <taxon>Actinomadura</taxon>
    </lineage>
</organism>
<feature type="region of interest" description="Disordered" evidence="3">
    <location>
        <begin position="1"/>
        <end position="37"/>
    </location>
</feature>
<dbReference type="InterPro" id="IPR009057">
    <property type="entry name" value="Homeodomain-like_sf"/>
</dbReference>
<dbReference type="GO" id="GO:0000976">
    <property type="term" value="F:transcription cis-regulatory region binding"/>
    <property type="evidence" value="ECO:0007669"/>
    <property type="project" value="TreeGrafter"/>
</dbReference>
<dbReference type="GO" id="GO:0003700">
    <property type="term" value="F:DNA-binding transcription factor activity"/>
    <property type="evidence" value="ECO:0007669"/>
    <property type="project" value="TreeGrafter"/>
</dbReference>
<dbReference type="InterPro" id="IPR041678">
    <property type="entry name" value="TetR_C_16"/>
</dbReference>
<accession>A0A7W3QP00</accession>
<dbReference type="Gene3D" id="1.10.357.10">
    <property type="entry name" value="Tetracycline Repressor, domain 2"/>
    <property type="match status" value="1"/>
</dbReference>
<dbReference type="Gene3D" id="1.10.10.60">
    <property type="entry name" value="Homeodomain-like"/>
    <property type="match status" value="1"/>
</dbReference>
<evidence type="ECO:0000256" key="2">
    <source>
        <dbReference type="PROSITE-ProRule" id="PRU00335"/>
    </source>
</evidence>
<reference evidence="5 6" key="1">
    <citation type="submission" date="2020-08" db="EMBL/GenBank/DDBJ databases">
        <title>Genomic Encyclopedia of Type Strains, Phase IV (KMG-IV): sequencing the most valuable type-strain genomes for metagenomic binning, comparative biology and taxonomic classification.</title>
        <authorList>
            <person name="Goeker M."/>
        </authorList>
    </citation>
    <scope>NUCLEOTIDE SEQUENCE [LARGE SCALE GENOMIC DNA]</scope>
    <source>
        <strain evidence="5 6">DSM 44197</strain>
    </source>
</reference>
<feature type="compositionally biased region" description="Basic residues" evidence="3">
    <location>
        <begin position="71"/>
        <end position="81"/>
    </location>
</feature>
<dbReference type="PANTHER" id="PTHR30055">
    <property type="entry name" value="HTH-TYPE TRANSCRIPTIONAL REGULATOR RUTR"/>
    <property type="match status" value="1"/>
</dbReference>
<evidence type="ECO:0000313" key="5">
    <source>
        <dbReference type="EMBL" id="MBA8954086.1"/>
    </source>
</evidence>
<dbReference type="PROSITE" id="PS50977">
    <property type="entry name" value="HTH_TETR_2"/>
    <property type="match status" value="1"/>
</dbReference>
<sequence>MTETTHPEPPAGTGDQDAAAGADEETDPGTKAGSGAAVDVGAKVDVEVGEAPSATLDVGAKADARVEGGRRRGRPPGRGRRPGPTETREEILAAARGLFAEKGYDGASLRAIARAAGVDPALVHHFYGSKEGVFIAAMRFPIDPAELMPVVMSAPREELGETMVRVFLRIWDDPEGRAPILAMLRSAMTNEKAAAMMREFVSSALFARASELRGIPLERVDAAVGQMIGVAMLRYVLRVEPIASLSEDELVELLGPTLQRYLG</sequence>
<dbReference type="InterPro" id="IPR050109">
    <property type="entry name" value="HTH-type_TetR-like_transc_reg"/>
</dbReference>
<proteinExistence type="predicted"/>
<evidence type="ECO:0000256" key="3">
    <source>
        <dbReference type="SAM" id="MobiDB-lite"/>
    </source>
</evidence>
<dbReference type="Pfam" id="PF00440">
    <property type="entry name" value="TetR_N"/>
    <property type="match status" value="1"/>
</dbReference>
<dbReference type="AlphaFoldDB" id="A0A7W3QP00"/>
<feature type="domain" description="HTH tetR-type" evidence="4">
    <location>
        <begin position="85"/>
        <end position="145"/>
    </location>
</feature>
<protein>
    <submittedName>
        <fullName evidence="5">AcrR family transcriptional regulator</fullName>
    </submittedName>
</protein>
<feature type="region of interest" description="Disordered" evidence="3">
    <location>
        <begin position="49"/>
        <end position="87"/>
    </location>
</feature>
<evidence type="ECO:0000256" key="1">
    <source>
        <dbReference type="ARBA" id="ARBA00023125"/>
    </source>
</evidence>
<dbReference type="InterPro" id="IPR001647">
    <property type="entry name" value="HTH_TetR"/>
</dbReference>
<feature type="DNA-binding region" description="H-T-H motif" evidence="2">
    <location>
        <begin position="108"/>
        <end position="127"/>
    </location>
</feature>
<feature type="compositionally biased region" description="Basic and acidic residues" evidence="3">
    <location>
        <begin position="60"/>
        <end position="70"/>
    </location>
</feature>
<gene>
    <name evidence="5" type="ORF">HNR61_005740</name>
</gene>
<dbReference type="SUPFAM" id="SSF48498">
    <property type="entry name" value="Tetracyclin repressor-like, C-terminal domain"/>
    <property type="match status" value="1"/>
</dbReference>
<dbReference type="Pfam" id="PF17920">
    <property type="entry name" value="TetR_C_16"/>
    <property type="match status" value="1"/>
</dbReference>
<evidence type="ECO:0000313" key="6">
    <source>
        <dbReference type="Proteomes" id="UP000572680"/>
    </source>
</evidence>
<keyword evidence="6" id="KW-1185">Reference proteome</keyword>
<dbReference type="Proteomes" id="UP000572680">
    <property type="component" value="Unassembled WGS sequence"/>
</dbReference>
<dbReference type="PRINTS" id="PR00455">
    <property type="entry name" value="HTHTETR"/>
</dbReference>